<proteinExistence type="predicted"/>
<dbReference type="SUPFAM" id="SSF48452">
    <property type="entry name" value="TPR-like"/>
    <property type="match status" value="1"/>
</dbReference>
<comment type="caution">
    <text evidence="2">The sequence shown here is derived from an EMBL/GenBank/DDBJ whole genome shotgun (WGS) entry which is preliminary data.</text>
</comment>
<name>A0ABR4CC92_9HELO</name>
<dbReference type="EMBL" id="JAZHXI010000010">
    <property type="protein sequence ID" value="KAL2067550.1"/>
    <property type="molecule type" value="Genomic_DNA"/>
</dbReference>
<feature type="region of interest" description="Disordered" evidence="1">
    <location>
        <begin position="241"/>
        <end position="269"/>
    </location>
</feature>
<organism evidence="2 3">
    <name type="scientific">Oculimacula yallundae</name>
    <dbReference type="NCBI Taxonomy" id="86028"/>
    <lineage>
        <taxon>Eukaryota</taxon>
        <taxon>Fungi</taxon>
        <taxon>Dikarya</taxon>
        <taxon>Ascomycota</taxon>
        <taxon>Pezizomycotina</taxon>
        <taxon>Leotiomycetes</taxon>
        <taxon>Helotiales</taxon>
        <taxon>Ploettnerulaceae</taxon>
        <taxon>Oculimacula</taxon>
    </lineage>
</organism>
<feature type="compositionally biased region" description="Polar residues" evidence="1">
    <location>
        <begin position="241"/>
        <end position="253"/>
    </location>
</feature>
<gene>
    <name evidence="2" type="ORF">VTL71DRAFT_1975</name>
</gene>
<evidence type="ECO:0008006" key="4">
    <source>
        <dbReference type="Google" id="ProtNLM"/>
    </source>
</evidence>
<dbReference type="PANTHER" id="PTHR15696:SF0">
    <property type="entry name" value="TELOMERASE-BINDING PROTEIN EST1A"/>
    <property type="match status" value="1"/>
</dbReference>
<reference evidence="2 3" key="1">
    <citation type="journal article" date="2024" name="Commun. Biol.">
        <title>Comparative genomic analysis of thermophilic fungi reveals convergent evolutionary adaptations and gene losses.</title>
        <authorList>
            <person name="Steindorff A.S."/>
            <person name="Aguilar-Pontes M.V."/>
            <person name="Robinson A.J."/>
            <person name="Andreopoulos B."/>
            <person name="LaButti K."/>
            <person name="Kuo A."/>
            <person name="Mondo S."/>
            <person name="Riley R."/>
            <person name="Otillar R."/>
            <person name="Haridas S."/>
            <person name="Lipzen A."/>
            <person name="Grimwood J."/>
            <person name="Schmutz J."/>
            <person name="Clum A."/>
            <person name="Reid I.D."/>
            <person name="Moisan M.C."/>
            <person name="Butler G."/>
            <person name="Nguyen T.T.M."/>
            <person name="Dewar K."/>
            <person name="Conant G."/>
            <person name="Drula E."/>
            <person name="Henrissat B."/>
            <person name="Hansel C."/>
            <person name="Singer S."/>
            <person name="Hutchinson M.I."/>
            <person name="de Vries R.P."/>
            <person name="Natvig D.O."/>
            <person name="Powell A.J."/>
            <person name="Tsang A."/>
            <person name="Grigoriev I.V."/>
        </authorList>
    </citation>
    <scope>NUCLEOTIDE SEQUENCE [LARGE SCALE GENOMIC DNA]</scope>
    <source>
        <strain evidence="2 3">CBS 494.80</strain>
    </source>
</reference>
<evidence type="ECO:0000313" key="2">
    <source>
        <dbReference type="EMBL" id="KAL2067550.1"/>
    </source>
</evidence>
<sequence>MQQQPDINERWIQHQRRNHKRIQIWACQYCPDRKLFTYECSVWAHALSDHQDQPVKDSSILKSFQAHGKYNAPTKRSPSASLFAMELLSVSTKTCRDKRPLVPPWAFPELGHLNIGDPRGELEEYNLLNYPRMRSALGGCKYTDTVLPKRTSESEPRRFPKARLKSTLQGLDSKITHAGQESQLPRKQLWTPDPDKVPSCSAFKTPGILLMQAPRSTVQPSRPRFSAPAVSHCEGIAATSTTWPRSQSMGTKNNDNHIAKQPETRPVSQEQLVAEVKGIYAGLVMVEAKCIEVDNKEATLSQADPTSQPKLNCEQWQALIALHRNLLHEHHDFFLASQHPSTGPALRRLAPRYSMPARMWRHGIRYFLELLRHRLPASLGHMLAIIYLAYSMMALLYETVPVFDKTWFECRGGLGRYRITIEHAGIRDRETWSRVARQWYSIASDRAPATARLYHHLAILARPNALQQLFYYSKPPCVAFPFPSARDSILTLFAPTPDADSSQDRLPSVQSTFAQMHPQYSLLSLDMIPSRVTTKFAKDGYYIAVANHLAMLALDVFETKSSWDQPFTTLDGWLGQFQEYRSIGKGASALQEDETRRLPKDYATRGLLWAQTFLFEFWFTKVNIDEEEKSQKAVFTPTIRSKVSLWSAKGIPSFPSWVVKAILTVLQNKTFRCMSLVTHMSKLLPMVSAYVMNETNSTANGTIPKPEGDDHGPSQYFRHVWHQLKNENSGSIIENTAVAAVLSTSYLLITYLNDRSRLRAPILPLSKASTSQSWLEDILPIATALISIYTLYLGNGELKSDWQLAMLATHNLCLSVKFIQQKLSKFPKTQKAAEFIMASTSLLSSGLLTKFFAVDEGRYKNPLIQAAMFLPLMNIFLTVF</sequence>
<keyword evidence="3" id="KW-1185">Reference proteome</keyword>
<accession>A0ABR4CC92</accession>
<evidence type="ECO:0000313" key="3">
    <source>
        <dbReference type="Proteomes" id="UP001595075"/>
    </source>
</evidence>
<dbReference type="InterPro" id="IPR045153">
    <property type="entry name" value="Est1/Ebs1-like"/>
</dbReference>
<protein>
    <recommendedName>
        <fullName evidence="4">DNA/RNA-binding domain-containing protein</fullName>
    </recommendedName>
</protein>
<dbReference type="PANTHER" id="PTHR15696">
    <property type="entry name" value="SMG-7 SUPPRESSOR WITH MORPHOLOGICAL EFFECT ON GENITALIA PROTEIN 7"/>
    <property type="match status" value="1"/>
</dbReference>
<feature type="compositionally biased region" description="Basic and acidic residues" evidence="1">
    <location>
        <begin position="254"/>
        <end position="263"/>
    </location>
</feature>
<dbReference type="InterPro" id="IPR011990">
    <property type="entry name" value="TPR-like_helical_dom_sf"/>
</dbReference>
<dbReference type="Gene3D" id="1.25.40.10">
    <property type="entry name" value="Tetratricopeptide repeat domain"/>
    <property type="match status" value="1"/>
</dbReference>
<evidence type="ECO:0000256" key="1">
    <source>
        <dbReference type="SAM" id="MobiDB-lite"/>
    </source>
</evidence>
<dbReference type="Proteomes" id="UP001595075">
    <property type="component" value="Unassembled WGS sequence"/>
</dbReference>